<gene>
    <name evidence="1" type="ORF">RJT34_05272</name>
</gene>
<keyword evidence="2" id="KW-1185">Reference proteome</keyword>
<dbReference type="Proteomes" id="UP001359559">
    <property type="component" value="Unassembled WGS sequence"/>
</dbReference>
<evidence type="ECO:0000313" key="1">
    <source>
        <dbReference type="EMBL" id="KAK7308929.1"/>
    </source>
</evidence>
<protein>
    <submittedName>
        <fullName evidence="1">Uncharacterized protein</fullName>
    </submittedName>
</protein>
<reference evidence="1 2" key="1">
    <citation type="submission" date="2024-01" db="EMBL/GenBank/DDBJ databases">
        <title>The genomes of 5 underutilized Papilionoideae crops provide insights into root nodulation and disease resistance.</title>
        <authorList>
            <person name="Yuan L."/>
        </authorList>
    </citation>
    <scope>NUCLEOTIDE SEQUENCE [LARGE SCALE GENOMIC DNA]</scope>
    <source>
        <strain evidence="1">LY-2023</strain>
        <tissue evidence="1">Leaf</tissue>
    </source>
</reference>
<organism evidence="1 2">
    <name type="scientific">Clitoria ternatea</name>
    <name type="common">Butterfly pea</name>
    <dbReference type="NCBI Taxonomy" id="43366"/>
    <lineage>
        <taxon>Eukaryota</taxon>
        <taxon>Viridiplantae</taxon>
        <taxon>Streptophyta</taxon>
        <taxon>Embryophyta</taxon>
        <taxon>Tracheophyta</taxon>
        <taxon>Spermatophyta</taxon>
        <taxon>Magnoliopsida</taxon>
        <taxon>eudicotyledons</taxon>
        <taxon>Gunneridae</taxon>
        <taxon>Pentapetalae</taxon>
        <taxon>rosids</taxon>
        <taxon>fabids</taxon>
        <taxon>Fabales</taxon>
        <taxon>Fabaceae</taxon>
        <taxon>Papilionoideae</taxon>
        <taxon>50 kb inversion clade</taxon>
        <taxon>NPAAA clade</taxon>
        <taxon>indigoferoid/millettioid clade</taxon>
        <taxon>Phaseoleae</taxon>
        <taxon>Clitoria</taxon>
    </lineage>
</organism>
<dbReference type="AlphaFoldDB" id="A0AAN9PSW8"/>
<proteinExistence type="predicted"/>
<dbReference type="EMBL" id="JAYKXN010000002">
    <property type="protein sequence ID" value="KAK7308929.1"/>
    <property type="molecule type" value="Genomic_DNA"/>
</dbReference>
<comment type="caution">
    <text evidence="1">The sequence shown here is derived from an EMBL/GenBank/DDBJ whole genome shotgun (WGS) entry which is preliminary data.</text>
</comment>
<accession>A0AAN9PSW8</accession>
<sequence>MAAVDDGNDIVNVCHYSSFESSLLPSRRLHLRHLRRSALYRRQIHCLRLLSYPCEASISESGATKEGKNCRDGCET</sequence>
<evidence type="ECO:0000313" key="2">
    <source>
        <dbReference type="Proteomes" id="UP001359559"/>
    </source>
</evidence>
<name>A0AAN9PSW8_CLITE</name>